<proteinExistence type="predicted"/>
<accession>A0A9J6QNK4</accession>
<name>A0A9J6QNK4_9FIRM</name>
<dbReference type="AlphaFoldDB" id="A0A9J6QNK4"/>
<reference evidence="1" key="1">
    <citation type="submission" date="2022-09" db="EMBL/GenBank/DDBJ databases">
        <title>Culturomic study of gut microbiota in children with autism spectrum disorder.</title>
        <authorList>
            <person name="Efimov B.A."/>
            <person name="Chaplin A.V."/>
            <person name="Sokolova S.R."/>
            <person name="Pikina A.P."/>
            <person name="Korzhanova M."/>
            <person name="Belova V."/>
            <person name="Korostin D."/>
        </authorList>
    </citation>
    <scope>NUCLEOTIDE SEQUENCE</scope>
    <source>
        <strain evidence="1">ASD5510</strain>
    </source>
</reference>
<evidence type="ECO:0000313" key="1">
    <source>
        <dbReference type="EMBL" id="MCU7377530.1"/>
    </source>
</evidence>
<dbReference type="EMBL" id="JAOSHN010000001">
    <property type="protein sequence ID" value="MCU7377530.1"/>
    <property type="molecule type" value="Genomic_DNA"/>
</dbReference>
<comment type="caution">
    <text evidence="1">The sequence shown here is derived from an EMBL/GenBank/DDBJ whole genome shotgun (WGS) entry which is preliminary data.</text>
</comment>
<gene>
    <name evidence="1" type="ORF">OBO34_04070</name>
</gene>
<sequence length="162" mass="19578">MKMVPDEAYYNALIQKAYKRYGYSLKNIDKESVAWSSIYFAEMTYEVGISSYELYVMQCLNDGFDYERKRINKRFCRESPFSIDTYNETISLIRGEERSIERQILFREFARALTAEERLFTRLLMEDYSRNEITLLCKLDMYQYQALMEDIRRKIIRFLPMG</sequence>
<protein>
    <submittedName>
        <fullName evidence="1">Uncharacterized protein</fullName>
    </submittedName>
</protein>
<evidence type="ECO:0000313" key="2">
    <source>
        <dbReference type="Proteomes" id="UP001065549"/>
    </source>
</evidence>
<dbReference type="Proteomes" id="UP001065549">
    <property type="component" value="Unassembled WGS sequence"/>
</dbReference>
<organism evidence="1 2">
    <name type="scientific">Hominibacterium faecale</name>
    <dbReference type="NCBI Taxonomy" id="2839743"/>
    <lineage>
        <taxon>Bacteria</taxon>
        <taxon>Bacillati</taxon>
        <taxon>Bacillota</taxon>
        <taxon>Clostridia</taxon>
        <taxon>Peptostreptococcales</taxon>
        <taxon>Anaerovoracaceae</taxon>
        <taxon>Hominibacterium</taxon>
    </lineage>
</organism>
<dbReference type="RefSeq" id="WP_253020845.1">
    <property type="nucleotide sequence ID" value="NZ_JAOSHN010000001.1"/>
</dbReference>
<keyword evidence="2" id="KW-1185">Reference proteome</keyword>